<dbReference type="Pfam" id="PF09826">
    <property type="entry name" value="Beta_propel"/>
    <property type="match status" value="1"/>
</dbReference>
<evidence type="ECO:0000256" key="1">
    <source>
        <dbReference type="SAM" id="MobiDB-lite"/>
    </source>
</evidence>
<feature type="compositionally biased region" description="Acidic residues" evidence="1">
    <location>
        <begin position="795"/>
        <end position="806"/>
    </location>
</feature>
<dbReference type="PROSITE" id="PS51257">
    <property type="entry name" value="PROKAR_LIPOPROTEIN"/>
    <property type="match status" value="1"/>
</dbReference>
<feature type="region of interest" description="Disordered" evidence="1">
    <location>
        <begin position="784"/>
        <end position="828"/>
    </location>
</feature>
<dbReference type="EMBL" id="KF900303">
    <property type="protein sequence ID" value="AIE90251.1"/>
    <property type="molecule type" value="Genomic_DNA"/>
</dbReference>
<feature type="region of interest" description="Disordered" evidence="1">
    <location>
        <begin position="129"/>
        <end position="160"/>
    </location>
</feature>
<protein>
    <submittedName>
        <fullName evidence="2">Secreted protein</fullName>
    </submittedName>
</protein>
<dbReference type="AlphaFoldDB" id="A0A075FL41"/>
<organism evidence="2">
    <name type="scientific">uncultured marine group II/III euryarchaeote AD1000_01_G07</name>
    <dbReference type="NCBI Taxonomy" id="1457698"/>
    <lineage>
        <taxon>Archaea</taxon>
        <taxon>Methanobacteriati</taxon>
        <taxon>Methanobacteriota</taxon>
        <taxon>environmental samples</taxon>
    </lineage>
</organism>
<name>A0A075FL41_9EURY</name>
<evidence type="ECO:0000313" key="2">
    <source>
        <dbReference type="EMBL" id="AIE90251.1"/>
    </source>
</evidence>
<feature type="compositionally biased region" description="Low complexity" evidence="1">
    <location>
        <begin position="132"/>
        <end position="143"/>
    </location>
</feature>
<reference evidence="2" key="1">
    <citation type="journal article" date="2014" name="Genome Biol. Evol.">
        <title>Pangenome evidence for extensive interdomain horizontal transfer affecting lineage core and shell genes in uncultured planktonic thaumarchaeota and euryarchaeota.</title>
        <authorList>
            <person name="Deschamps P."/>
            <person name="Zivanovic Y."/>
            <person name="Moreira D."/>
            <person name="Rodriguez-Valera F."/>
            <person name="Lopez-Garcia P."/>
        </authorList>
    </citation>
    <scope>NUCLEOTIDE SEQUENCE</scope>
</reference>
<feature type="compositionally biased region" description="Acidic residues" evidence="1">
    <location>
        <begin position="813"/>
        <end position="828"/>
    </location>
</feature>
<sequence length="828" mass="92954">MIFPKPFAFTMNRSPRAAILVLLMMLSSGCLGAVDDLEDIEDEVIDPILDWLEGEYPRLDLPDRERTSPTLDIYNECENLLADLQDSIYNEMLVSLDQQAYWHWAAPVWRGGGVWIEDDVAMMDGAPEMTADESAGSSDSDSGGSREGEYSGTNNQEEGVDEADFLKTDGYHIYMLNGNLLVIMGVPEFGELTLESNMSVQGYPMQMMLDGDRIVIASSISYWNLPTDDPLRELMSEEVTVSYPGEEEYSYTYTRVQNLVKYTVVNISDRTAPEVERELYIEGNYHTARLVDGTMRSVTHLWTYIEGMRTWVHLPETYWGSDSDEERMEIWNQSMEETIAANQAIIDDLTLDDFAPHIYEVGDDGLFQHPISSGDCDEFSASADSAGRGFTTIMTIQMLSDDSEMEVDHITSSWAHVYASQDVMVLAEPANDWWWFWRNFGWDDATNIHVFDISDPTETTYVASGRVDGTVQDQFSLSEHNGVIRVATTEDAWGRWWLETEEWTGPTNNVFTLVAMECMIPEGCDGDSSEMVQIGHVGDIAEGERIWSARFMGDRAYLVTFRNIDPLWVIDLTDPTDPEILGELEVPGVSTYIHPVDANTLLTIGIGPGENGLGLDWSMTQVSLFDVSDPTNPTLADSLPLSPAYEEDGCDEWGCGWSWSYSEATYEHKAFTYWAPEQLLAVPLSTYRYTYDEVIIDGRTYTYSGYEFVSTLELIDVDAENGTLSTHGMVNHSEFYNEDGLSGWWGGSTSIRRSIFMGDYIYAFSAAGASVHRTVDLEPMVELDIPGHDQPETYYYEEGEGDESTDPDTSPSDGDDPKEDEDSATVEG</sequence>
<proteinExistence type="predicted"/>
<dbReference type="InterPro" id="IPR019198">
    <property type="entry name" value="Beta_propeller_containing"/>
</dbReference>
<accession>A0A075FL41</accession>